<keyword evidence="13" id="KW-1185">Reference proteome</keyword>
<dbReference type="Gene3D" id="1.20.1640.10">
    <property type="entry name" value="Multidrug efflux transporter AcrB transmembrane domain"/>
    <property type="match status" value="2"/>
</dbReference>
<feature type="transmembrane region" description="Helical" evidence="8">
    <location>
        <begin position="296"/>
        <end position="319"/>
    </location>
</feature>
<dbReference type="AlphaFoldDB" id="A0A9X3T950"/>
<evidence type="ECO:0000256" key="4">
    <source>
        <dbReference type="ARBA" id="ARBA00022692"/>
    </source>
</evidence>
<proteinExistence type="inferred from homology"/>
<feature type="transmembrane region" description="Helical" evidence="8">
    <location>
        <begin position="194"/>
        <end position="214"/>
    </location>
</feature>
<keyword evidence="6 8" id="KW-0472">Membrane</keyword>
<evidence type="ECO:0000256" key="1">
    <source>
        <dbReference type="ARBA" id="ARBA00004651"/>
    </source>
</evidence>
<feature type="transmembrane region" description="Helical" evidence="8">
    <location>
        <begin position="629"/>
        <end position="646"/>
    </location>
</feature>
<name>A0A9X3T950_9ACTN</name>
<evidence type="ECO:0000256" key="6">
    <source>
        <dbReference type="ARBA" id="ARBA00023136"/>
    </source>
</evidence>
<dbReference type="InterPro" id="IPR050545">
    <property type="entry name" value="Mycobact_MmpL"/>
</dbReference>
<comment type="subcellular location">
    <subcellularLocation>
        <location evidence="1">Cell membrane</location>
        <topology evidence="1">Multi-pass membrane protein</topology>
    </subcellularLocation>
</comment>
<dbReference type="GO" id="GO:0005886">
    <property type="term" value="C:plasma membrane"/>
    <property type="evidence" value="ECO:0007669"/>
    <property type="project" value="UniProtKB-SubCell"/>
</dbReference>
<keyword evidence="4 8" id="KW-0812">Transmembrane</keyword>
<dbReference type="PANTHER" id="PTHR33406:SF11">
    <property type="entry name" value="MEMBRANE PROTEIN SCO6666-RELATED"/>
    <property type="match status" value="1"/>
</dbReference>
<dbReference type="Pfam" id="PF03176">
    <property type="entry name" value="MMPL"/>
    <property type="match status" value="2"/>
</dbReference>
<keyword evidence="3" id="KW-1003">Cell membrane</keyword>
<comment type="similarity">
    <text evidence="2">Belongs to the resistance-nodulation-cell division (RND) (TC 2.A.6) family. MmpL subfamily.</text>
</comment>
<dbReference type="RefSeq" id="WP_270122546.1">
    <property type="nucleotide sequence ID" value="NZ_BAAAOM010000001.1"/>
</dbReference>
<feature type="transmembrane region" description="Helical" evidence="8">
    <location>
        <begin position="359"/>
        <end position="377"/>
    </location>
</feature>
<gene>
    <name evidence="11" type="ORF">J2S69_004478</name>
    <name evidence="10" type="ORF">O2L01_13905</name>
</gene>
<dbReference type="Proteomes" id="UP001183604">
    <property type="component" value="Unassembled WGS sequence"/>
</dbReference>
<evidence type="ECO:0000256" key="2">
    <source>
        <dbReference type="ARBA" id="ARBA00010157"/>
    </source>
</evidence>
<feature type="region of interest" description="Disordered" evidence="7">
    <location>
        <begin position="700"/>
        <end position="731"/>
    </location>
</feature>
<feature type="transmembrane region" description="Helical" evidence="8">
    <location>
        <begin position="220"/>
        <end position="240"/>
    </location>
</feature>
<reference evidence="10" key="1">
    <citation type="submission" date="2022-12" db="EMBL/GenBank/DDBJ databases">
        <title>Gycomyces niveus sp.nov., a novel actinomycete isolated from soil in Shouguang.</title>
        <authorList>
            <person name="Yang X."/>
        </authorList>
    </citation>
    <scope>NUCLEOTIDE SEQUENCE</scope>
    <source>
        <strain evidence="10">DSM 44724</strain>
    </source>
</reference>
<evidence type="ECO:0000313" key="13">
    <source>
        <dbReference type="Proteomes" id="UP001183604"/>
    </source>
</evidence>
<dbReference type="EMBL" id="JAPZVQ010000007">
    <property type="protein sequence ID" value="MDA1386083.1"/>
    <property type="molecule type" value="Genomic_DNA"/>
</dbReference>
<feature type="transmembrane region" description="Helical" evidence="8">
    <location>
        <begin position="267"/>
        <end position="290"/>
    </location>
</feature>
<evidence type="ECO:0000256" key="5">
    <source>
        <dbReference type="ARBA" id="ARBA00022989"/>
    </source>
</evidence>
<reference evidence="11 13" key="2">
    <citation type="submission" date="2023-07" db="EMBL/GenBank/DDBJ databases">
        <title>Sequencing the genomes of 1000 actinobacteria strains.</title>
        <authorList>
            <person name="Klenk H.-P."/>
        </authorList>
    </citation>
    <scope>NUCLEOTIDE SEQUENCE [LARGE SCALE GENOMIC DNA]</scope>
    <source>
        <strain evidence="11 13">DSM 44724</strain>
    </source>
</reference>
<dbReference type="EMBL" id="JAVDYD010000001">
    <property type="protein sequence ID" value="MDR7340759.1"/>
    <property type="molecule type" value="Genomic_DNA"/>
</dbReference>
<sequence length="731" mass="75370">MSALARWCFRRRHMVLTGWIVLLIGLAAAALSAGSAFTDVADLPESESSQAYALLAQAGAGSGTENGTIVWRTDDTAIDDPTVQNQVASMLAAVAAEPGVEAVVSPYGEGAEAQIDTAEHTAYATVALTEDADTDAIRATAEDLGGSYEVGLGGQAFTEQPEPSQGTEIVGVLAAFVLMFLVFRSIWAAVLPIITGVVGVGASLLAVMLGAHLVDLSATSLTMGALIGLGVGIDYALFIVNRYRKALLAGATVPEAITKALNTSGRAVVFAGLTVIIALLGMFVVNLGLLTGMAQAAAVTVLFTVAAALTLLPALLGMIGHRALSKRQRARLRNGGTVAETPPVVASLWARIVGWAPRGIAVTGLVVLIALAMPALSMRVGNADASSDPVGSRGREYFDLMSPAFGEGFDATLLVVAKTPDAASAAAFEALVADMNDVDDVAAVSAAPVQPGQSIAVASVTPATSAQTVETQHLVETLRGEVVPAAEDGTALQVYVGGEAATNLDIGNALMERLPLYLGLVAVLGFLLLAVAFRSVLVPLIGALSNLATIAVGLGAITAIFQFGWGAELLKVGTGAPVMYIVPVVVVGVLFGLSMDYQVFLVSRMHEEWGRTREHHGSVAVGMRETGQVIAVAAAIMLCVFASFGFSGERIVSAIGIGLAIAVLVDAFVVRLALVPALMHLIGPRTWSYPGWADRVTPHLSVEGAPEPGSAEAERPLAGVGGYRGRHEETE</sequence>
<feature type="transmembrane region" description="Helical" evidence="8">
    <location>
        <begin position="514"/>
        <end position="533"/>
    </location>
</feature>
<dbReference type="PROSITE" id="PS50156">
    <property type="entry name" value="SSD"/>
    <property type="match status" value="1"/>
</dbReference>
<feature type="transmembrane region" description="Helical" evidence="8">
    <location>
        <begin position="577"/>
        <end position="595"/>
    </location>
</feature>
<protein>
    <submittedName>
        <fullName evidence="10">MMPL family transporter</fullName>
    </submittedName>
    <submittedName>
        <fullName evidence="11">RND superfamily putative drug exporter</fullName>
    </submittedName>
</protein>
<evidence type="ECO:0000313" key="11">
    <source>
        <dbReference type="EMBL" id="MDR7340759.1"/>
    </source>
</evidence>
<accession>A0A9X3T950</accession>
<evidence type="ECO:0000313" key="12">
    <source>
        <dbReference type="Proteomes" id="UP001145799"/>
    </source>
</evidence>
<feature type="transmembrane region" description="Helical" evidence="8">
    <location>
        <begin position="540"/>
        <end position="565"/>
    </location>
</feature>
<evidence type="ECO:0000259" key="9">
    <source>
        <dbReference type="PROSITE" id="PS50156"/>
    </source>
</evidence>
<organism evidence="10 12">
    <name type="scientific">Glycomyces lechevalierae</name>
    <dbReference type="NCBI Taxonomy" id="256034"/>
    <lineage>
        <taxon>Bacteria</taxon>
        <taxon>Bacillati</taxon>
        <taxon>Actinomycetota</taxon>
        <taxon>Actinomycetes</taxon>
        <taxon>Glycomycetales</taxon>
        <taxon>Glycomycetaceae</taxon>
        <taxon>Glycomyces</taxon>
    </lineage>
</organism>
<evidence type="ECO:0000256" key="8">
    <source>
        <dbReference type="SAM" id="Phobius"/>
    </source>
</evidence>
<dbReference type="PANTHER" id="PTHR33406">
    <property type="entry name" value="MEMBRANE PROTEIN MJ1562-RELATED"/>
    <property type="match status" value="1"/>
</dbReference>
<feature type="transmembrane region" description="Helical" evidence="8">
    <location>
        <begin position="652"/>
        <end position="674"/>
    </location>
</feature>
<evidence type="ECO:0000256" key="3">
    <source>
        <dbReference type="ARBA" id="ARBA00022475"/>
    </source>
</evidence>
<dbReference type="InterPro" id="IPR000731">
    <property type="entry name" value="SSD"/>
</dbReference>
<evidence type="ECO:0000313" key="10">
    <source>
        <dbReference type="EMBL" id="MDA1386083.1"/>
    </source>
</evidence>
<dbReference type="Proteomes" id="UP001145799">
    <property type="component" value="Unassembled WGS sequence"/>
</dbReference>
<keyword evidence="5 8" id="KW-1133">Transmembrane helix</keyword>
<comment type="caution">
    <text evidence="10">The sequence shown here is derived from an EMBL/GenBank/DDBJ whole genome shotgun (WGS) entry which is preliminary data.</text>
</comment>
<dbReference type="InterPro" id="IPR004869">
    <property type="entry name" value="MMPL_dom"/>
</dbReference>
<dbReference type="SUPFAM" id="SSF82866">
    <property type="entry name" value="Multidrug efflux transporter AcrB transmembrane domain"/>
    <property type="match status" value="2"/>
</dbReference>
<evidence type="ECO:0000256" key="7">
    <source>
        <dbReference type="SAM" id="MobiDB-lite"/>
    </source>
</evidence>
<feature type="domain" description="SSD" evidence="9">
    <location>
        <begin position="226"/>
        <end position="318"/>
    </location>
</feature>